<evidence type="ECO:0000256" key="5">
    <source>
        <dbReference type="ARBA" id="ARBA00047199"/>
    </source>
</evidence>
<dbReference type="InterPro" id="IPR000277">
    <property type="entry name" value="Cys/Met-Metab_PyrdxlP-dep_enz"/>
</dbReference>
<name>A0A0H3J8A9_CLOPA</name>
<keyword evidence="3 8" id="KW-0663">Pyridoxal phosphate</keyword>
<evidence type="ECO:0000256" key="9">
    <source>
        <dbReference type="RuleBase" id="RU362118"/>
    </source>
</evidence>
<dbReference type="GeneID" id="93073366"/>
<dbReference type="SUPFAM" id="SSF53383">
    <property type="entry name" value="PLP-dependent transferases"/>
    <property type="match status" value="1"/>
</dbReference>
<dbReference type="Proteomes" id="UP000028042">
    <property type="component" value="Unassembled WGS sequence"/>
</dbReference>
<dbReference type="PIRSF" id="PIRSF001434">
    <property type="entry name" value="CGS"/>
    <property type="match status" value="1"/>
</dbReference>
<dbReference type="PATRIC" id="fig|1262449.3.peg.3957"/>
<dbReference type="eggNOG" id="COG0626">
    <property type="taxonomic scope" value="Bacteria"/>
</dbReference>
<dbReference type="PANTHER" id="PTHR11808:SF80">
    <property type="entry name" value="CYSTATHIONINE GAMMA-LYASE"/>
    <property type="match status" value="1"/>
</dbReference>
<dbReference type="PROSITE" id="PS00868">
    <property type="entry name" value="CYS_MET_METAB_PP"/>
    <property type="match status" value="1"/>
</dbReference>
<evidence type="ECO:0000256" key="1">
    <source>
        <dbReference type="ARBA" id="ARBA00001933"/>
    </source>
</evidence>
<evidence type="ECO:0000256" key="8">
    <source>
        <dbReference type="PIRSR" id="PIRSR001434-2"/>
    </source>
</evidence>
<dbReference type="InterPro" id="IPR015421">
    <property type="entry name" value="PyrdxlP-dep_Trfase_major"/>
</dbReference>
<dbReference type="InterPro" id="IPR015422">
    <property type="entry name" value="PyrdxlP-dep_Trfase_small"/>
</dbReference>
<dbReference type="InterPro" id="IPR015424">
    <property type="entry name" value="PyrdxlP-dep_Trfase"/>
</dbReference>
<proteinExistence type="inferred from homology"/>
<accession>A0A0H3J8A9</accession>
<dbReference type="CDD" id="cd00614">
    <property type="entry name" value="CGS_like"/>
    <property type="match status" value="1"/>
</dbReference>
<dbReference type="EC" id="4.4.1.2" evidence="4"/>
<keyword evidence="10" id="KW-0456">Lyase</keyword>
<dbReference type="EMBL" id="JPGY02000001">
    <property type="protein sequence ID" value="KRU12724.1"/>
    <property type="molecule type" value="Genomic_DNA"/>
</dbReference>
<evidence type="ECO:0000313" key="11">
    <source>
        <dbReference type="EMBL" id="KRU12724.1"/>
    </source>
</evidence>
<gene>
    <name evidence="10" type="primary">metC1</name>
    <name evidence="10" type="ORF">CLPA_c11800</name>
    <name evidence="11" type="ORF">CP6013_01972</name>
</gene>
<sequence length="399" mass="44480">MKKRNIKFSEATELLYEGEKINGCDLTPESAPIFLTTAFTMGNLENVQNTYDEKGYTYVRTRNPNRNSLAEAISFLEKGKYSLIFSSGMGAITTTYFSVLKPGDHFIANENIYGETFDAINLLLVNYGVSVDYVDFTNLEAVKSAIKPNTKMIYTEVASNPTDRLSDIEELGKIAHANGAMLMVDNTFTTPIAIKPMTLGADIVINSLTKFINGHSDALAGSITVNDKEIFDKIHTIRMLTGTSGCPFSAWTVYRGIHTMDLRVRKQMKNAALLAKSLEDHPAVLKVNHPSLDSNPQAELAKKLFKNKETMTGMLSFEMPDDRQKINEFMDRLSLAHYAPTLGGIRTTLSHPLHSSHHHVPKEDLDKMGISYGLMRISVGIEDIEDLISDFNYALEVFQ</sequence>
<keyword evidence="13" id="KW-1185">Reference proteome</keyword>
<evidence type="ECO:0000256" key="4">
    <source>
        <dbReference type="ARBA" id="ARBA00047175"/>
    </source>
</evidence>
<evidence type="ECO:0000256" key="3">
    <source>
        <dbReference type="ARBA" id="ARBA00022898"/>
    </source>
</evidence>
<comment type="similarity">
    <text evidence="2 9">Belongs to the trans-sulfuration enzymes family.</text>
</comment>
<dbReference type="FunFam" id="3.40.640.10:FF:000046">
    <property type="entry name" value="Cystathionine gamma-lyase"/>
    <property type="match status" value="1"/>
</dbReference>
<dbReference type="Gene3D" id="3.40.640.10">
    <property type="entry name" value="Type I PLP-dependent aspartate aminotransferase-like (Major domain)"/>
    <property type="match status" value="1"/>
</dbReference>
<organism evidence="10 13">
    <name type="scientific">Clostridium pasteurianum DSM 525 = ATCC 6013</name>
    <dbReference type="NCBI Taxonomy" id="1262449"/>
    <lineage>
        <taxon>Bacteria</taxon>
        <taxon>Bacillati</taxon>
        <taxon>Bacillota</taxon>
        <taxon>Clostridia</taxon>
        <taxon>Eubacteriales</taxon>
        <taxon>Clostridiaceae</taxon>
        <taxon>Clostridium</taxon>
    </lineage>
</organism>
<dbReference type="Proteomes" id="UP000030905">
    <property type="component" value="Chromosome"/>
</dbReference>
<dbReference type="KEGG" id="cpae:CPAST_c11800"/>
<comment type="cofactor">
    <cofactor evidence="1 9">
        <name>pyridoxal 5'-phosphate</name>
        <dbReference type="ChEBI" id="CHEBI:597326"/>
    </cofactor>
</comment>
<feature type="modified residue" description="N6-(pyridoxal phosphate)lysine" evidence="8">
    <location>
        <position position="210"/>
    </location>
</feature>
<evidence type="ECO:0000256" key="6">
    <source>
        <dbReference type="ARBA" id="ARBA00048780"/>
    </source>
</evidence>
<dbReference type="EMBL" id="CP009268">
    <property type="protein sequence ID" value="AJA51268.1"/>
    <property type="molecule type" value="Genomic_DNA"/>
</dbReference>
<dbReference type="GO" id="GO:0005737">
    <property type="term" value="C:cytoplasm"/>
    <property type="evidence" value="ECO:0007669"/>
    <property type="project" value="TreeGrafter"/>
</dbReference>
<evidence type="ECO:0000313" key="13">
    <source>
        <dbReference type="Proteomes" id="UP000030905"/>
    </source>
</evidence>
<dbReference type="AlphaFoldDB" id="A0A0H3J8A9"/>
<dbReference type="RefSeq" id="WP_003448121.1">
    <property type="nucleotide sequence ID" value="NZ_ANZB01000020.1"/>
</dbReference>
<comment type="catalytic activity">
    <reaction evidence="6">
        <text>L-homocysteine + H2O = 2-oxobutanoate + hydrogen sulfide + NH4(+) + H(+)</text>
        <dbReference type="Rhea" id="RHEA:14501"/>
        <dbReference type="ChEBI" id="CHEBI:15377"/>
        <dbReference type="ChEBI" id="CHEBI:15378"/>
        <dbReference type="ChEBI" id="CHEBI:16763"/>
        <dbReference type="ChEBI" id="CHEBI:28938"/>
        <dbReference type="ChEBI" id="CHEBI:29919"/>
        <dbReference type="ChEBI" id="CHEBI:58199"/>
        <dbReference type="EC" id="4.4.1.2"/>
    </reaction>
    <physiologicalReaction direction="left-to-right" evidence="6">
        <dbReference type="Rhea" id="RHEA:14502"/>
    </physiologicalReaction>
</comment>
<dbReference type="Pfam" id="PF01053">
    <property type="entry name" value="Cys_Met_Meta_PP"/>
    <property type="match status" value="1"/>
</dbReference>
<dbReference type="KEGG" id="cpat:CLPA_c11800"/>
<evidence type="ECO:0000313" key="10">
    <source>
        <dbReference type="EMBL" id="AJA51268.1"/>
    </source>
</evidence>
<dbReference type="GO" id="GO:0047982">
    <property type="term" value="F:homocysteine desulfhydrase activity"/>
    <property type="evidence" value="ECO:0007669"/>
    <property type="project" value="UniProtKB-EC"/>
</dbReference>
<comment type="catalytic activity">
    <reaction evidence="7">
        <text>L-methionine + H2O = methanethiol + 2-oxobutanoate + NH4(+)</text>
        <dbReference type="Rhea" id="RHEA:23800"/>
        <dbReference type="ChEBI" id="CHEBI:15377"/>
        <dbReference type="ChEBI" id="CHEBI:16007"/>
        <dbReference type="ChEBI" id="CHEBI:16763"/>
        <dbReference type="ChEBI" id="CHEBI:28938"/>
        <dbReference type="ChEBI" id="CHEBI:57844"/>
        <dbReference type="EC" id="4.4.1.11"/>
    </reaction>
    <physiologicalReaction direction="left-to-right" evidence="7">
        <dbReference type="Rhea" id="RHEA:23801"/>
    </physiologicalReaction>
</comment>
<dbReference type="GO" id="GO:0018826">
    <property type="term" value="F:methionine gamma-lyase activity"/>
    <property type="evidence" value="ECO:0007669"/>
    <property type="project" value="UniProtKB-EC"/>
</dbReference>
<dbReference type="GO" id="GO:0019346">
    <property type="term" value="P:transsulfuration"/>
    <property type="evidence" value="ECO:0007669"/>
    <property type="project" value="InterPro"/>
</dbReference>
<reference evidence="11" key="2">
    <citation type="submission" date="2015-10" db="EMBL/GenBank/DDBJ databases">
        <title>Improved Draft Genome Sequence of Clostridium pasteurianum Strain ATCC 6013 (DSM 525) Using a Hybrid Next-Generation Sequencing Approach.</title>
        <authorList>
            <person name="Pyne M.E."/>
            <person name="Utturkar S.M."/>
            <person name="Brown S.D."/>
            <person name="Moo-Young M."/>
            <person name="Chung D.A."/>
            <person name="Chou P.C."/>
        </authorList>
    </citation>
    <scope>NUCLEOTIDE SEQUENCE</scope>
    <source>
        <strain evidence="11">ATCC 6013</strain>
    </source>
</reference>
<reference evidence="11 12" key="3">
    <citation type="journal article" name="Genome Announc.">
        <title>Improved Draft Genome Sequence of Clostridium pasteurianum Strain ATCC 6013 (DSM 525) Using a Hybrid Next-Generation Sequencing Approach.</title>
        <authorList>
            <person name="Pyne M.E."/>
            <person name="Utturkar S."/>
            <person name="Brown S.D."/>
            <person name="Moo-Young M."/>
            <person name="Chung D.A."/>
            <person name="Chou C.P."/>
        </authorList>
    </citation>
    <scope>NUCLEOTIDE SEQUENCE [LARGE SCALE GENOMIC DNA]</scope>
    <source>
        <strain evidence="11 12">ATCC 6013</strain>
    </source>
</reference>
<reference evidence="10 13" key="1">
    <citation type="journal article" date="2015" name="Genome Announc.">
        <title>Complete Genome Sequence of the Nitrogen-Fixing and Solvent-Producing Clostridium pasteurianum DSM 525.</title>
        <authorList>
            <person name="Poehlein A."/>
            <person name="Grosse-Honebrink A."/>
            <person name="Zhang Y."/>
            <person name="Minton N.P."/>
            <person name="Daniel R."/>
        </authorList>
    </citation>
    <scope>NUCLEOTIDE SEQUENCE [LARGE SCALE GENOMIC DNA]</scope>
    <source>
        <strain evidence="10">DSM 525</strain>
        <strain evidence="13">DSM 525 / ATCC 6013</strain>
    </source>
</reference>
<dbReference type="GO" id="GO:0030170">
    <property type="term" value="F:pyridoxal phosphate binding"/>
    <property type="evidence" value="ECO:0007669"/>
    <property type="project" value="InterPro"/>
</dbReference>
<dbReference type="Gene3D" id="3.90.1150.10">
    <property type="entry name" value="Aspartate Aminotransferase, domain 1"/>
    <property type="match status" value="1"/>
</dbReference>
<evidence type="ECO:0000256" key="7">
    <source>
        <dbReference type="ARBA" id="ARBA00052699"/>
    </source>
</evidence>
<evidence type="ECO:0000313" key="12">
    <source>
        <dbReference type="Proteomes" id="UP000028042"/>
    </source>
</evidence>
<dbReference type="PANTHER" id="PTHR11808">
    <property type="entry name" value="TRANS-SULFURATION ENZYME FAMILY MEMBER"/>
    <property type="match status" value="1"/>
</dbReference>
<evidence type="ECO:0000256" key="2">
    <source>
        <dbReference type="ARBA" id="ARBA00009077"/>
    </source>
</evidence>
<dbReference type="InterPro" id="IPR054542">
    <property type="entry name" value="Cys_met_metab_PP"/>
</dbReference>
<protein>
    <recommendedName>
        <fullName evidence="4">homocysteine desulfhydrase</fullName>
        <ecNumber evidence="4">4.4.1.2</ecNumber>
    </recommendedName>
    <alternativeName>
        <fullName evidence="5">Homocysteine desulfhydrase</fullName>
    </alternativeName>
</protein>